<dbReference type="PROSITE" id="PS50908">
    <property type="entry name" value="RWD"/>
    <property type="match status" value="1"/>
</dbReference>
<feature type="compositionally biased region" description="Acidic residues" evidence="1">
    <location>
        <begin position="232"/>
        <end position="248"/>
    </location>
</feature>
<dbReference type="Pfam" id="PF05773">
    <property type="entry name" value="RWD"/>
    <property type="match status" value="1"/>
</dbReference>
<dbReference type="Gene3D" id="3.10.110.10">
    <property type="entry name" value="Ubiquitin Conjugating Enzyme"/>
    <property type="match status" value="1"/>
</dbReference>
<dbReference type="EMBL" id="JAIHNG010000147">
    <property type="protein sequence ID" value="KAI5952185.1"/>
    <property type="molecule type" value="Genomic_DNA"/>
</dbReference>
<dbReference type="InterPro" id="IPR040213">
    <property type="entry name" value="GIR2-like"/>
</dbReference>
<feature type="region of interest" description="Disordered" evidence="1">
    <location>
        <begin position="225"/>
        <end position="256"/>
    </location>
</feature>
<evidence type="ECO:0000259" key="2">
    <source>
        <dbReference type="PROSITE" id="PS50908"/>
    </source>
</evidence>
<dbReference type="AlphaFoldDB" id="A0AAD5FX81"/>
<accession>A0AAD5FX81</accession>
<organism evidence="3 4">
    <name type="scientific">Candida theae</name>
    <dbReference type="NCBI Taxonomy" id="1198502"/>
    <lineage>
        <taxon>Eukaryota</taxon>
        <taxon>Fungi</taxon>
        <taxon>Dikarya</taxon>
        <taxon>Ascomycota</taxon>
        <taxon>Saccharomycotina</taxon>
        <taxon>Pichiomycetes</taxon>
        <taxon>Debaryomycetaceae</taxon>
        <taxon>Candida/Lodderomyces clade</taxon>
        <taxon>Candida</taxon>
    </lineage>
</organism>
<dbReference type="RefSeq" id="XP_051607367.1">
    <property type="nucleotide sequence ID" value="XM_051753628.1"/>
</dbReference>
<protein>
    <submittedName>
        <fullName evidence="3">GIR2</fullName>
    </submittedName>
</protein>
<evidence type="ECO:0000313" key="4">
    <source>
        <dbReference type="Proteomes" id="UP001204833"/>
    </source>
</evidence>
<keyword evidence="4" id="KW-1185">Reference proteome</keyword>
<feature type="domain" description="RWD" evidence="2">
    <location>
        <begin position="9"/>
        <end position="153"/>
    </location>
</feature>
<feature type="compositionally biased region" description="Acidic residues" evidence="1">
    <location>
        <begin position="70"/>
        <end position="98"/>
    </location>
</feature>
<dbReference type="InterPro" id="IPR016135">
    <property type="entry name" value="UBQ-conjugating_enzyme/RWD"/>
</dbReference>
<evidence type="ECO:0000256" key="1">
    <source>
        <dbReference type="SAM" id="MobiDB-lite"/>
    </source>
</evidence>
<name>A0AAD5FX81_9ASCO</name>
<evidence type="ECO:0000313" key="3">
    <source>
        <dbReference type="EMBL" id="KAI5952185.1"/>
    </source>
</evidence>
<comment type="caution">
    <text evidence="3">The sequence shown here is derived from an EMBL/GenBank/DDBJ whole genome shotgun (WGS) entry which is preliminary data.</text>
</comment>
<gene>
    <name evidence="3" type="ORF">KGF57_004149</name>
</gene>
<proteinExistence type="predicted"/>
<sequence length="256" mass="29674">MDFKEEQTQEIEILQSIYPDELTFLNDSQTQFQIRVNLDTESERKHALNLVVKYPATYPEVIPELHIEVAEDEEDGEYDNEGGSNDYDDDDDEDEDEEAKQTRLALNMAETIEYERSDLSKLLSKLNEEAEIGIGMPSVFTLVTVLKDEAESLFNEKLAIKNKEFERRRNELERIEQQKFQGTKVTRESYNEWRLKFRQEMKFEEKDRLKMQQMHGGRLTGKQIFERGLAGTEDEDEGNGGVEGDELAEGVKGLSV</sequence>
<dbReference type="InterPro" id="IPR006575">
    <property type="entry name" value="RWD_dom"/>
</dbReference>
<reference evidence="3 4" key="1">
    <citation type="journal article" date="2022" name="DNA Res.">
        <title>Genome analysis of five recently described species of the CUG-Ser clade uncovers Candida theae as a new hybrid lineage with pathogenic potential in the Candida parapsilosis species complex.</title>
        <authorList>
            <person name="Mixao V."/>
            <person name="Del Olmo V."/>
            <person name="Hegedusova E."/>
            <person name="Saus E."/>
            <person name="Pryszcz L."/>
            <person name="Cillingova A."/>
            <person name="Nosek J."/>
            <person name="Gabaldon T."/>
        </authorList>
    </citation>
    <scope>NUCLEOTIDE SEQUENCE [LARGE SCALE GENOMIC DNA]</scope>
    <source>
        <strain evidence="3 4">CBS 12239</strain>
    </source>
</reference>
<dbReference type="PANTHER" id="PTHR12292">
    <property type="entry name" value="RWD DOMAIN-CONTAINING PROTEIN"/>
    <property type="match status" value="1"/>
</dbReference>
<dbReference type="SUPFAM" id="SSF54495">
    <property type="entry name" value="UBC-like"/>
    <property type="match status" value="1"/>
</dbReference>
<feature type="region of interest" description="Disordered" evidence="1">
    <location>
        <begin position="70"/>
        <end position="100"/>
    </location>
</feature>
<dbReference type="Proteomes" id="UP001204833">
    <property type="component" value="Unassembled WGS sequence"/>
</dbReference>
<dbReference type="SMART" id="SM00591">
    <property type="entry name" value="RWD"/>
    <property type="match status" value="1"/>
</dbReference>
<dbReference type="GeneID" id="76152193"/>